<sequence>MSGKTDNYILPFLWVRGEEEAVIREEMARIYAAGIRAVCVEARPHPDYLGPKWWRDMDIIMEEARKRGMRVWVLDDDHFPTGHAAGRLKNAPKELRRLFIYETHIDAIGPQDHSSFFVAPMPHHPRLGGGGTLMAVVAVKRDPATGELTEETADLTSRVKNGFLHWDVPEGHWRIFSLIETEHGGDPSKSDYINYIDANSVRVLIDTVYEAFYCRYKENFGKTFAGFFSDEPGFYNDKETFDFESRLGKPDVTLPWSREMPAVLEKSFGPEYKQFLPFLWHQGGPMMRKMRYAYMDAVSLLFAKNFTAQIGDWCRARGVEYIGHILEDNNVHARLGCGAGHFFRALEGQDMSGLDVVLWQLKPGFDDVPYRGFLHEYDAEFFFYGLAKMAVSLAHADPKKKGRTVAEVFGAFGWAEGLKLMKWMTDHMLVRGVTHFVPHAFSLREFPDWDCPPHMYARGRNPQYRYYKYLNAYTNRLSHLLSGGIHVATAAVLYHAEAEWSGTCMHFHKPVKTLMKAQIDCDVLSCDMLLDRVSVQNGKLVQQNESYDCLIIPYCEALPGRVLLRILELAEQGVPVFFINGLPQATSDGQADADVLHCLSACGRIEVVQLDGLVPRLKEAGFYDIRVEGQEPHLRFYHAKYPDMDVFLFFNEHPLREIDTEAELPVAGRALLYDAYDNKLYEADGVQDGRVVRVKLNLSPMEAMVVIAGPALDGLPAEKRVASGCLYTAIDGPWLVETATAVQYPAFTPRKEIAALTDLSRDDEFASFSGTYRYTTKFHWSPEAGQLAVLDIGRAFETAEVFVNGLSAGVRISAPYRFDISGLVREGKNTLAIEVTTTLFNEVKDFMSRPAQLEPGGLLGPVKLYVLG</sequence>
<evidence type="ECO:0000313" key="2">
    <source>
        <dbReference type="Proteomes" id="UP000010795"/>
    </source>
</evidence>
<dbReference type="KEGG" id="tco:Theco_2953"/>
<dbReference type="PANTHER" id="PTHR36848:SF2">
    <property type="entry name" value="SECRETED PROTEIN"/>
    <property type="match status" value="1"/>
</dbReference>
<dbReference type="InterPro" id="IPR008979">
    <property type="entry name" value="Galactose-bd-like_sf"/>
</dbReference>
<evidence type="ECO:0000313" key="1">
    <source>
        <dbReference type="EMBL" id="AGA59017.1"/>
    </source>
</evidence>
<accession>L0EGU0</accession>
<dbReference type="Proteomes" id="UP000010795">
    <property type="component" value="Chromosome"/>
</dbReference>
<protein>
    <recommendedName>
        <fullName evidence="3">Glycosyl hydrolases family 2</fullName>
    </recommendedName>
</protein>
<name>L0EGU0_THECK</name>
<dbReference type="STRING" id="717605.Theco_2953"/>
<dbReference type="HOGENOM" id="CLU_330357_0_0_9"/>
<dbReference type="SUPFAM" id="SSF49785">
    <property type="entry name" value="Galactose-binding domain-like"/>
    <property type="match status" value="1"/>
</dbReference>
<dbReference type="EMBL" id="CP003255">
    <property type="protein sequence ID" value="AGA59017.1"/>
    <property type="molecule type" value="Genomic_DNA"/>
</dbReference>
<dbReference type="InterPro" id="IPR053161">
    <property type="entry name" value="Ulvan_degrading_GH"/>
</dbReference>
<organism evidence="1 2">
    <name type="scientific">Thermobacillus composti (strain DSM 18247 / JCM 13945 / KWC4)</name>
    <dbReference type="NCBI Taxonomy" id="717605"/>
    <lineage>
        <taxon>Bacteria</taxon>
        <taxon>Bacillati</taxon>
        <taxon>Bacillota</taxon>
        <taxon>Bacilli</taxon>
        <taxon>Bacillales</taxon>
        <taxon>Paenibacillaceae</taxon>
        <taxon>Thermobacillus</taxon>
    </lineage>
</organism>
<dbReference type="NCBIfam" id="NF045579">
    <property type="entry name" value="rhamnoside_JR"/>
    <property type="match status" value="1"/>
</dbReference>
<dbReference type="PANTHER" id="PTHR36848">
    <property type="entry name" value="DNA-BINDING PROTEIN (PUTATIVE SECRETED PROTEIN)-RELATED"/>
    <property type="match status" value="1"/>
</dbReference>
<reference evidence="2" key="1">
    <citation type="submission" date="2012-01" db="EMBL/GenBank/DDBJ databases">
        <title>Complete sequence of chromosome of Thermobacillus composti KWC4.</title>
        <authorList>
            <person name="Lucas S."/>
            <person name="Han J."/>
            <person name="Lapidus A."/>
            <person name="Cheng J.-F."/>
            <person name="Goodwin L."/>
            <person name="Pitluck S."/>
            <person name="Peters L."/>
            <person name="Ovchinnikova G."/>
            <person name="Teshima H."/>
            <person name="Detter J.C."/>
            <person name="Han C."/>
            <person name="Tapia R."/>
            <person name="Land M."/>
            <person name="Hauser L."/>
            <person name="Kyrpides N."/>
            <person name="Ivanova N."/>
            <person name="Pagani I."/>
            <person name="Anderson I."/>
            <person name="Woyke T."/>
        </authorList>
    </citation>
    <scope>NUCLEOTIDE SEQUENCE [LARGE SCALE GENOMIC DNA]</scope>
    <source>
        <strain evidence="2">DSM 18247 / JCM 13945 / KWC4</strain>
    </source>
</reference>
<proteinExistence type="predicted"/>
<gene>
    <name evidence="1" type="ordered locus">Theco_2953</name>
</gene>
<dbReference type="eggNOG" id="COG3250">
    <property type="taxonomic scope" value="Bacteria"/>
</dbReference>
<dbReference type="Pfam" id="PF17132">
    <property type="entry name" value="Glyco_hydro_106"/>
    <property type="match status" value="1"/>
</dbReference>
<evidence type="ECO:0008006" key="3">
    <source>
        <dbReference type="Google" id="ProtNLM"/>
    </source>
</evidence>
<dbReference type="Gene3D" id="2.60.120.260">
    <property type="entry name" value="Galactose-binding domain-like"/>
    <property type="match status" value="1"/>
</dbReference>
<dbReference type="AlphaFoldDB" id="L0EGU0"/>
<keyword evidence="2" id="KW-1185">Reference proteome</keyword>